<evidence type="ECO:0008006" key="2">
    <source>
        <dbReference type="Google" id="ProtNLM"/>
    </source>
</evidence>
<name>A0A0F9CS01_9ZZZZ</name>
<sequence length="187" mass="21335">MTKLTNPTLAEQQTRLWVSNVIVKYNFCPFARKEVENNCIHYQTSLATSIDDAVMEMIEQCIELDQQPTRETTLLMFEQGFTDFEEFLDLVDLANALLVAQGFEGKYQIANFHPDYVFADSDDSDAANYTNRAPFPTLHLIREASMSAALDEYDEPESIPEHNINLARRKGIDFWQQLLAGCKKPSA</sequence>
<organism evidence="1">
    <name type="scientific">marine sediment metagenome</name>
    <dbReference type="NCBI Taxonomy" id="412755"/>
    <lineage>
        <taxon>unclassified sequences</taxon>
        <taxon>metagenomes</taxon>
        <taxon>ecological metagenomes</taxon>
    </lineage>
</organism>
<comment type="caution">
    <text evidence="1">The sequence shown here is derived from an EMBL/GenBank/DDBJ whole genome shotgun (WGS) entry which is preliminary data.</text>
</comment>
<dbReference type="EMBL" id="LAZR01032062">
    <property type="protein sequence ID" value="KKL51959.1"/>
    <property type="molecule type" value="Genomic_DNA"/>
</dbReference>
<reference evidence="1" key="1">
    <citation type="journal article" date="2015" name="Nature">
        <title>Complex archaea that bridge the gap between prokaryotes and eukaryotes.</title>
        <authorList>
            <person name="Spang A."/>
            <person name="Saw J.H."/>
            <person name="Jorgensen S.L."/>
            <person name="Zaremba-Niedzwiedzka K."/>
            <person name="Martijn J."/>
            <person name="Lind A.E."/>
            <person name="van Eijk R."/>
            <person name="Schleper C."/>
            <person name="Guy L."/>
            <person name="Ettema T.J."/>
        </authorList>
    </citation>
    <scope>NUCLEOTIDE SEQUENCE</scope>
</reference>
<evidence type="ECO:0000313" key="1">
    <source>
        <dbReference type="EMBL" id="KKL51959.1"/>
    </source>
</evidence>
<dbReference type="Pfam" id="PF07209">
    <property type="entry name" value="DUF1415"/>
    <property type="match status" value="1"/>
</dbReference>
<gene>
    <name evidence="1" type="ORF">LCGC14_2290300</name>
</gene>
<protein>
    <recommendedName>
        <fullName evidence="2">DUF1415 domain-containing protein</fullName>
    </recommendedName>
</protein>
<dbReference type="AlphaFoldDB" id="A0A0F9CS01"/>
<dbReference type="InterPro" id="IPR009858">
    <property type="entry name" value="DUF1415"/>
</dbReference>
<proteinExistence type="predicted"/>
<accession>A0A0F9CS01</accession>